<evidence type="ECO:0000313" key="2">
    <source>
        <dbReference type="Proteomes" id="UP001141183"/>
    </source>
</evidence>
<keyword evidence="2" id="KW-1185">Reference proteome</keyword>
<dbReference type="AlphaFoldDB" id="A0A9X4B2A3"/>
<organism evidence="1 2">
    <name type="scientific">Clostridium tertium</name>
    <dbReference type="NCBI Taxonomy" id="1559"/>
    <lineage>
        <taxon>Bacteria</taxon>
        <taxon>Bacillati</taxon>
        <taxon>Bacillota</taxon>
        <taxon>Clostridia</taxon>
        <taxon>Eubacteriales</taxon>
        <taxon>Clostridiaceae</taxon>
        <taxon>Clostridium</taxon>
    </lineage>
</organism>
<dbReference type="RefSeq" id="WP_272470868.1">
    <property type="nucleotide sequence ID" value="NZ_JAMRYU010000048.1"/>
</dbReference>
<accession>A0A9X4B2A3</accession>
<dbReference type="Proteomes" id="UP001141183">
    <property type="component" value="Unassembled WGS sequence"/>
</dbReference>
<sequence>MRLLDIKYKIKRIFCNHNQLRYWGYELHEYDGRKYKIYTGRCEKCGLDFVIRERI</sequence>
<dbReference type="EMBL" id="JAMRYU010000048">
    <property type="protein sequence ID" value="MDC4242600.1"/>
    <property type="molecule type" value="Genomic_DNA"/>
</dbReference>
<evidence type="ECO:0000313" key="1">
    <source>
        <dbReference type="EMBL" id="MDC4242600.1"/>
    </source>
</evidence>
<reference evidence="1" key="1">
    <citation type="submission" date="2022-05" db="EMBL/GenBank/DDBJ databases">
        <title>Draft genome sequence of Clostridium tertium strain CP3 isolated from Peru.</title>
        <authorList>
            <person name="Hurtado R."/>
            <person name="Lima L."/>
            <person name="Sousa T."/>
            <person name="Jaiswal A.K."/>
            <person name="Tiwari S."/>
            <person name="Maturrano L."/>
            <person name="Brenig B."/>
            <person name="Azevedo V."/>
        </authorList>
    </citation>
    <scope>NUCLEOTIDE SEQUENCE</scope>
    <source>
        <strain evidence="1">CP3</strain>
    </source>
</reference>
<protein>
    <submittedName>
        <fullName evidence="1">Uncharacterized protein</fullName>
    </submittedName>
</protein>
<name>A0A9X4B2A3_9CLOT</name>
<gene>
    <name evidence="1" type="ORF">NE398_20985</name>
</gene>
<proteinExistence type="predicted"/>
<comment type="caution">
    <text evidence="1">The sequence shown here is derived from an EMBL/GenBank/DDBJ whole genome shotgun (WGS) entry which is preliminary data.</text>
</comment>